<dbReference type="Pfam" id="PF13411">
    <property type="entry name" value="MerR_1"/>
    <property type="match status" value="1"/>
</dbReference>
<sequence>MKMSELSSLAEVPVATIKFYLREGLLQAGVASSPNQASYDEEHVRRLRLIRALLDVGGLSVASARGVIDSIYSDATLAETFEIAQNTVSEALDAEQLDPSALQRIDTLVSDWAYQPTNPGRLAAGRVLSTFEAVGQRDDRGWFARYKTAALLAAEADLDEIETRQSRESQAETVVVGTVLGDALFAALRRIAQEHVTHQRYSPEGTV</sequence>
<dbReference type="RefSeq" id="WP_205106844.1">
    <property type="nucleotide sequence ID" value="NZ_BAAAHT010000017.1"/>
</dbReference>
<dbReference type="InterPro" id="IPR000551">
    <property type="entry name" value="MerR-type_HTH_dom"/>
</dbReference>
<dbReference type="PROSITE" id="PS50937">
    <property type="entry name" value="HTH_MERR_2"/>
    <property type="match status" value="1"/>
</dbReference>
<dbReference type="SMART" id="SM00422">
    <property type="entry name" value="HTH_MERR"/>
    <property type="match status" value="1"/>
</dbReference>
<keyword evidence="2" id="KW-0238">DNA-binding</keyword>
<evidence type="ECO:0000313" key="3">
    <source>
        <dbReference type="Proteomes" id="UP000776164"/>
    </source>
</evidence>
<dbReference type="InterPro" id="IPR009061">
    <property type="entry name" value="DNA-bd_dom_put_sf"/>
</dbReference>
<evidence type="ECO:0000259" key="1">
    <source>
        <dbReference type="PROSITE" id="PS50937"/>
    </source>
</evidence>
<dbReference type="PRINTS" id="PR00040">
    <property type="entry name" value="HTHMERR"/>
</dbReference>
<feature type="domain" description="HTH merR-type" evidence="1">
    <location>
        <begin position="1"/>
        <end position="70"/>
    </location>
</feature>
<dbReference type="SUPFAM" id="SSF46955">
    <property type="entry name" value="Putative DNA-binding domain"/>
    <property type="match status" value="1"/>
</dbReference>
<proteinExistence type="predicted"/>
<dbReference type="GO" id="GO:0003677">
    <property type="term" value="F:DNA binding"/>
    <property type="evidence" value="ECO:0007669"/>
    <property type="project" value="UniProtKB-KW"/>
</dbReference>
<organism evidence="2 3">
    <name type="scientific">Subtercola frigoramans</name>
    <dbReference type="NCBI Taxonomy" id="120298"/>
    <lineage>
        <taxon>Bacteria</taxon>
        <taxon>Bacillati</taxon>
        <taxon>Actinomycetota</taxon>
        <taxon>Actinomycetes</taxon>
        <taxon>Micrococcales</taxon>
        <taxon>Microbacteriaceae</taxon>
        <taxon>Subtercola</taxon>
    </lineage>
</organism>
<comment type="caution">
    <text evidence="2">The sequence shown here is derived from an EMBL/GenBank/DDBJ whole genome shotgun (WGS) entry which is preliminary data.</text>
</comment>
<dbReference type="Gene3D" id="1.10.1660.10">
    <property type="match status" value="1"/>
</dbReference>
<gene>
    <name evidence="2" type="ORF">JOE66_000729</name>
</gene>
<reference evidence="2 3" key="1">
    <citation type="submission" date="2021-01" db="EMBL/GenBank/DDBJ databases">
        <title>Sequencing the genomes of 1000 actinobacteria strains.</title>
        <authorList>
            <person name="Klenk H.-P."/>
        </authorList>
    </citation>
    <scope>NUCLEOTIDE SEQUENCE [LARGE SCALE GENOMIC DNA]</scope>
    <source>
        <strain evidence="2 3">DSM 13057</strain>
    </source>
</reference>
<dbReference type="EMBL" id="JAFBBU010000001">
    <property type="protein sequence ID" value="MBM7471095.1"/>
    <property type="molecule type" value="Genomic_DNA"/>
</dbReference>
<name>A0ABS2L2Y3_9MICO</name>
<dbReference type="Proteomes" id="UP000776164">
    <property type="component" value="Unassembled WGS sequence"/>
</dbReference>
<accession>A0ABS2L2Y3</accession>
<protein>
    <submittedName>
        <fullName evidence="2">DNA-binding transcriptional MerR regulator</fullName>
    </submittedName>
</protein>
<keyword evidence="3" id="KW-1185">Reference proteome</keyword>
<evidence type="ECO:0000313" key="2">
    <source>
        <dbReference type="EMBL" id="MBM7471095.1"/>
    </source>
</evidence>